<dbReference type="Proteomes" id="UP000682733">
    <property type="component" value="Unassembled WGS sequence"/>
</dbReference>
<accession>A0A8S2PZI5</accession>
<dbReference type="Proteomes" id="UP000677228">
    <property type="component" value="Unassembled WGS sequence"/>
</dbReference>
<dbReference type="AlphaFoldDB" id="A0A8S2PZI5"/>
<sequence>METFWNELDLEQNDWLGLASKLLQELFCKEFLTPLEQTDAFYSLEVDHLNLSKYAQMIDEANIHDDLDVVTSVYLPETSYNIYKPSFDTRILDPNEHLLNLSRNYAEKRHIKYGRVRNFFNRKPKYIQDRIISSRFIDYTSISCHFTIPVFLPEVICVNIIIFNRDNDTTTSLKNISFDEIIKLIAYNKQFYYGPMLPSHLTIVPTVTNTTDNTEVAMTDELVMVDNNDNEMFDQNIVVLDETLL</sequence>
<gene>
    <name evidence="1" type="ORF">OVA965_LOCUS26999</name>
    <name evidence="2" type="ORF">TMI583_LOCUS27745</name>
</gene>
<comment type="caution">
    <text evidence="2">The sequence shown here is derived from an EMBL/GenBank/DDBJ whole genome shotgun (WGS) entry which is preliminary data.</text>
</comment>
<dbReference type="PANTHER" id="PTHR37686:SF1">
    <property type="entry name" value="LD36006P"/>
    <property type="match status" value="1"/>
</dbReference>
<reference evidence="2" key="1">
    <citation type="submission" date="2021-02" db="EMBL/GenBank/DDBJ databases">
        <authorList>
            <person name="Nowell W R."/>
        </authorList>
    </citation>
    <scope>NUCLEOTIDE SEQUENCE</scope>
</reference>
<dbReference type="InterPro" id="IPR057435">
    <property type="entry name" value="Lips"/>
</dbReference>
<evidence type="ECO:0000313" key="1">
    <source>
        <dbReference type="EMBL" id="CAF1266912.1"/>
    </source>
</evidence>
<name>A0A8S2PZI5_9BILA</name>
<dbReference type="EMBL" id="CAJNOK010017594">
    <property type="protein sequence ID" value="CAF1266912.1"/>
    <property type="molecule type" value="Genomic_DNA"/>
</dbReference>
<evidence type="ECO:0000313" key="3">
    <source>
        <dbReference type="Proteomes" id="UP000682733"/>
    </source>
</evidence>
<dbReference type="EMBL" id="CAJOBA010039158">
    <property type="protein sequence ID" value="CAF4072983.1"/>
    <property type="molecule type" value="Genomic_DNA"/>
</dbReference>
<dbReference type="PANTHER" id="PTHR37686">
    <property type="entry name" value="LD36006P"/>
    <property type="match status" value="1"/>
</dbReference>
<protein>
    <submittedName>
        <fullName evidence="2">Uncharacterized protein</fullName>
    </submittedName>
</protein>
<evidence type="ECO:0000313" key="2">
    <source>
        <dbReference type="EMBL" id="CAF4072983.1"/>
    </source>
</evidence>
<proteinExistence type="predicted"/>
<dbReference type="Pfam" id="PF25228">
    <property type="entry name" value="Lips"/>
    <property type="match status" value="1"/>
</dbReference>
<organism evidence="2 3">
    <name type="scientific">Didymodactylos carnosus</name>
    <dbReference type="NCBI Taxonomy" id="1234261"/>
    <lineage>
        <taxon>Eukaryota</taxon>
        <taxon>Metazoa</taxon>
        <taxon>Spiralia</taxon>
        <taxon>Gnathifera</taxon>
        <taxon>Rotifera</taxon>
        <taxon>Eurotatoria</taxon>
        <taxon>Bdelloidea</taxon>
        <taxon>Philodinida</taxon>
        <taxon>Philodinidae</taxon>
        <taxon>Didymodactylos</taxon>
    </lineage>
</organism>